<organism evidence="1 2">
    <name type="scientific">Paracoccus mangrovi</name>
    <dbReference type="NCBI Taxonomy" id="1715645"/>
    <lineage>
        <taxon>Bacteria</taxon>
        <taxon>Pseudomonadati</taxon>
        <taxon>Pseudomonadota</taxon>
        <taxon>Alphaproteobacteria</taxon>
        <taxon>Rhodobacterales</taxon>
        <taxon>Paracoccaceae</taxon>
        <taxon>Paracoccus</taxon>
    </lineage>
</organism>
<evidence type="ECO:0000313" key="2">
    <source>
        <dbReference type="Proteomes" id="UP001595721"/>
    </source>
</evidence>
<protein>
    <recommendedName>
        <fullName evidence="3">Peptidase S8/S53 domain-containing protein</fullName>
    </recommendedName>
</protein>
<dbReference type="Gene3D" id="2.60.120.1290">
    <property type="match status" value="1"/>
</dbReference>
<comment type="caution">
    <text evidence="1">The sequence shown here is derived from an EMBL/GenBank/DDBJ whole genome shotgun (WGS) entry which is preliminary data.</text>
</comment>
<sequence>MIVQRTVEAFGDATFKLGEFAPPDVANPLDLGPGEGILSPEVIPADPGASCIVAVIDHAIPFAHHLLTHGAGHSRVAAIWMMESPVAHPRADIPFGQDLTGVEIDYLRGLDGGPVRRGDKALYRELGLIDPSKPGGRRFLRQDSHGAAVACCAAGFLPDDDTGLAHPLIGVSLPDWALAKTAGALMPMLIQLSVCFILARAQRVSEQFSRAAGRQLTLPVVINMSLGITAGSRDGFSLVERLQDLVAAEPPPGLGPVHFVLSSGNSRQDRVNAVLRRRDRIGWQILPDDHTPSELQIWSAPLALPQKPIRLRLTLPDGRRVVTDFARPLPGFAESFFIYDPHGYELARLTLQGHERPCDTMRQQLSVIVPPTVAPIWDVGIAPIGQWQVQLIDGPGSECDAVIQRDDRLPGFPPGGRQSYFVDPGYRITRSNGQWPDHDPVPPDAMVRLDGTCNAFAWGEAQIRCGAALGPERENPTRSSPYSSLLRNGMNGDLVSTGDRGAALPGILTPGMYNGVMQVMGGTSVATPQAVRWIAARLASGARLETRDEVIAAARAARPGWADPPRVDPPLPWQIRH</sequence>
<reference evidence="2" key="1">
    <citation type="journal article" date="2019" name="Int. J. Syst. Evol. Microbiol.">
        <title>The Global Catalogue of Microorganisms (GCM) 10K type strain sequencing project: providing services to taxonomists for standard genome sequencing and annotation.</title>
        <authorList>
            <consortium name="The Broad Institute Genomics Platform"/>
            <consortium name="The Broad Institute Genome Sequencing Center for Infectious Disease"/>
            <person name="Wu L."/>
            <person name="Ma J."/>
        </authorList>
    </citation>
    <scope>NUCLEOTIDE SEQUENCE [LARGE SCALE GENOMIC DNA]</scope>
    <source>
        <strain evidence="2">KCTC 42899</strain>
    </source>
</reference>
<dbReference type="EMBL" id="JBHRXJ010000008">
    <property type="protein sequence ID" value="MFC3528905.1"/>
    <property type="molecule type" value="Genomic_DNA"/>
</dbReference>
<dbReference type="Proteomes" id="UP001595721">
    <property type="component" value="Unassembled WGS sequence"/>
</dbReference>
<evidence type="ECO:0000313" key="1">
    <source>
        <dbReference type="EMBL" id="MFC3528905.1"/>
    </source>
</evidence>
<keyword evidence="2" id="KW-1185">Reference proteome</keyword>
<dbReference type="SUPFAM" id="SSF52743">
    <property type="entry name" value="Subtilisin-like"/>
    <property type="match status" value="1"/>
</dbReference>
<dbReference type="RefSeq" id="WP_377744712.1">
    <property type="nucleotide sequence ID" value="NZ_JBHRXJ010000008.1"/>
</dbReference>
<gene>
    <name evidence="1" type="ORF">ACFOMH_12030</name>
</gene>
<name>A0ABV7R400_9RHOB</name>
<dbReference type="Gene3D" id="3.40.50.200">
    <property type="entry name" value="Peptidase S8/S53 domain"/>
    <property type="match status" value="1"/>
</dbReference>
<proteinExistence type="predicted"/>
<dbReference type="InterPro" id="IPR036852">
    <property type="entry name" value="Peptidase_S8/S53_dom_sf"/>
</dbReference>
<evidence type="ECO:0008006" key="3">
    <source>
        <dbReference type="Google" id="ProtNLM"/>
    </source>
</evidence>
<accession>A0ABV7R400</accession>